<name>A0A168FB93_9HYPO</name>
<protein>
    <submittedName>
        <fullName evidence="2">Uncharacterized protein</fullName>
    </submittedName>
</protein>
<feature type="region of interest" description="Disordered" evidence="1">
    <location>
        <begin position="443"/>
        <end position="477"/>
    </location>
</feature>
<feature type="region of interest" description="Disordered" evidence="1">
    <location>
        <begin position="389"/>
        <end position="411"/>
    </location>
</feature>
<evidence type="ECO:0000313" key="3">
    <source>
        <dbReference type="Proteomes" id="UP000078544"/>
    </source>
</evidence>
<feature type="region of interest" description="Disordered" evidence="1">
    <location>
        <begin position="1"/>
        <end position="49"/>
    </location>
</feature>
<comment type="caution">
    <text evidence="2">The sequence shown here is derived from an EMBL/GenBank/DDBJ whole genome shotgun (WGS) entry which is preliminary data.</text>
</comment>
<dbReference type="Proteomes" id="UP000078544">
    <property type="component" value="Unassembled WGS sequence"/>
</dbReference>
<dbReference type="EMBL" id="AZGY01000003">
    <property type="protein sequence ID" value="KZZ99679.1"/>
    <property type="molecule type" value="Genomic_DNA"/>
</dbReference>
<keyword evidence="3" id="KW-1185">Reference proteome</keyword>
<sequence>MTTSLSASSDNSMDTRDGHLHGEDGEEMSVTLSRHSSIGSDYHDGHFLGEDDEEMSATLSGPSSSIGIDAQDEHLHGEDKEELSARDAEGCNLSSPWADFDTEVDLINCSFPPPVIPFLPSHVTWTEDSLYRNPIQYLHDNFPGFLENSNRLGFGPIPKSRSVDGVFLAWRGSRCVWCFGRVARYVCSENADPVCSYCVAKWVHGWLKQRLAQRTWLPSEPVLTQDYILVLPIGFHRFKLCHGPSSPPASQEPPVLMGFLVPEYVPFYKPEIQQQELFVNCIRNLTPEGGKKPSGYFENSSSVFMRSAGGRPSFALSRNAPWLEVAHDPPGPHFVMDIVYWESEDAFAQTLYPADPAYAGRECGFCALMHPWPTYHDHNNPDLRPYYDIFLSDDDSSDSEEEDDASEDDDEYSYLREWGFNNAYCYHHPGDLHHYHGDVHHHDGNDHDHSGDDHDHSGDDHNDHDYHGDDHDHGIENYDPPNHYEQDNHLAFEQNLVRSEVFLDIADVNWQGGATHDHNDGHDGLDDLEVFVGLAITWGLRQATRNLENGTSDGG</sequence>
<gene>
    <name evidence="2" type="ORF">AAL_02251</name>
</gene>
<feature type="compositionally biased region" description="Polar residues" evidence="1">
    <location>
        <begin position="1"/>
        <end position="12"/>
    </location>
</feature>
<feature type="compositionally biased region" description="Acidic residues" evidence="1">
    <location>
        <begin position="391"/>
        <end position="411"/>
    </location>
</feature>
<feature type="compositionally biased region" description="Basic and acidic residues" evidence="1">
    <location>
        <begin position="13"/>
        <end position="23"/>
    </location>
</feature>
<dbReference type="AlphaFoldDB" id="A0A168FB93"/>
<evidence type="ECO:0000313" key="2">
    <source>
        <dbReference type="EMBL" id="KZZ99679.1"/>
    </source>
</evidence>
<organism evidence="2 3">
    <name type="scientific">Moelleriella libera RCEF 2490</name>
    <dbReference type="NCBI Taxonomy" id="1081109"/>
    <lineage>
        <taxon>Eukaryota</taxon>
        <taxon>Fungi</taxon>
        <taxon>Dikarya</taxon>
        <taxon>Ascomycota</taxon>
        <taxon>Pezizomycotina</taxon>
        <taxon>Sordariomycetes</taxon>
        <taxon>Hypocreomycetidae</taxon>
        <taxon>Hypocreales</taxon>
        <taxon>Clavicipitaceae</taxon>
        <taxon>Moelleriella</taxon>
    </lineage>
</organism>
<evidence type="ECO:0000256" key="1">
    <source>
        <dbReference type="SAM" id="MobiDB-lite"/>
    </source>
</evidence>
<accession>A0A168FB93</accession>
<proteinExistence type="predicted"/>
<feature type="compositionally biased region" description="Polar residues" evidence="1">
    <location>
        <begin position="30"/>
        <end position="39"/>
    </location>
</feature>
<reference evidence="2 3" key="1">
    <citation type="journal article" date="2016" name="Genome Biol. Evol.">
        <title>Divergent and convergent evolution of fungal pathogenicity.</title>
        <authorList>
            <person name="Shang Y."/>
            <person name="Xiao G."/>
            <person name="Zheng P."/>
            <person name="Cen K."/>
            <person name="Zhan S."/>
            <person name="Wang C."/>
        </authorList>
    </citation>
    <scope>NUCLEOTIDE SEQUENCE [LARGE SCALE GENOMIC DNA]</scope>
    <source>
        <strain evidence="2 3">RCEF 2490</strain>
    </source>
</reference>